<sequence length="293" mass="34074">MGLHLIKESRLAQAGSAPVSISLDNTAGITSLGNQKPRPSQEILDWIHDELEEMDEDITDRLEIKWVPGHRDARGNEAADEAAKEAATGESSEKKTLPKQLRESARFPVSVSALRQKLTKDTNRDWTDSWVDSPRYPKFRRFERKGRGTKFEKLVGKLRRNQMSILTQLRTNHIPLNFYLHRIKKLENADCPHCPGIVEDVDHLLLNCRNYALPRQTLQTRAGRKASSRRYLLSDAKGIKHLLEFLQGTRRFERTFGVLWSEKDERDREEESEEEREEWREGEEEAEEEEEEE</sequence>
<feature type="compositionally biased region" description="Basic and acidic residues" evidence="1">
    <location>
        <begin position="72"/>
        <end position="84"/>
    </location>
</feature>
<keyword evidence="4" id="KW-1185">Reference proteome</keyword>
<dbReference type="OrthoDB" id="3267074at2759"/>
<dbReference type="EMBL" id="KN824297">
    <property type="protein sequence ID" value="KIM27682.1"/>
    <property type="molecule type" value="Genomic_DNA"/>
</dbReference>
<dbReference type="InterPro" id="IPR002156">
    <property type="entry name" value="RNaseH_domain"/>
</dbReference>
<dbReference type="Gene3D" id="3.30.420.10">
    <property type="entry name" value="Ribonuclease H-like superfamily/Ribonuclease H"/>
    <property type="match status" value="1"/>
</dbReference>
<dbReference type="PROSITE" id="PS50879">
    <property type="entry name" value="RNASE_H_1"/>
    <property type="match status" value="1"/>
</dbReference>
<evidence type="ECO:0000259" key="2">
    <source>
        <dbReference type="PROSITE" id="PS50879"/>
    </source>
</evidence>
<dbReference type="STRING" id="933852.A0A0C2XEY1"/>
<evidence type="ECO:0000313" key="4">
    <source>
        <dbReference type="Proteomes" id="UP000054097"/>
    </source>
</evidence>
<accession>A0A0C2XEY1</accession>
<feature type="compositionally biased region" description="Basic and acidic residues" evidence="1">
    <location>
        <begin position="91"/>
        <end position="104"/>
    </location>
</feature>
<protein>
    <recommendedName>
        <fullName evidence="2">RNase H type-1 domain-containing protein</fullName>
    </recommendedName>
</protein>
<evidence type="ECO:0000313" key="3">
    <source>
        <dbReference type="EMBL" id="KIM27682.1"/>
    </source>
</evidence>
<dbReference type="InterPro" id="IPR036397">
    <property type="entry name" value="RNaseH_sf"/>
</dbReference>
<feature type="region of interest" description="Disordered" evidence="1">
    <location>
        <begin position="263"/>
        <end position="293"/>
    </location>
</feature>
<dbReference type="InterPro" id="IPR012337">
    <property type="entry name" value="RNaseH-like_sf"/>
</dbReference>
<dbReference type="SUPFAM" id="SSF53098">
    <property type="entry name" value="Ribonuclease H-like"/>
    <property type="match status" value="1"/>
</dbReference>
<feature type="domain" description="RNase H type-1" evidence="2">
    <location>
        <begin position="1"/>
        <end position="88"/>
    </location>
</feature>
<feature type="region of interest" description="Disordered" evidence="1">
    <location>
        <begin position="72"/>
        <end position="104"/>
    </location>
</feature>
<evidence type="ECO:0000256" key="1">
    <source>
        <dbReference type="SAM" id="MobiDB-lite"/>
    </source>
</evidence>
<dbReference type="AlphaFoldDB" id="A0A0C2XEY1"/>
<reference evidence="4" key="2">
    <citation type="submission" date="2015-01" db="EMBL/GenBank/DDBJ databases">
        <title>Evolutionary Origins and Diversification of the Mycorrhizal Mutualists.</title>
        <authorList>
            <consortium name="DOE Joint Genome Institute"/>
            <consortium name="Mycorrhizal Genomics Consortium"/>
            <person name="Kohler A."/>
            <person name="Kuo A."/>
            <person name="Nagy L.G."/>
            <person name="Floudas D."/>
            <person name="Copeland A."/>
            <person name="Barry K.W."/>
            <person name="Cichocki N."/>
            <person name="Veneault-Fourrey C."/>
            <person name="LaButti K."/>
            <person name="Lindquist E.A."/>
            <person name="Lipzen A."/>
            <person name="Lundell T."/>
            <person name="Morin E."/>
            <person name="Murat C."/>
            <person name="Riley R."/>
            <person name="Ohm R."/>
            <person name="Sun H."/>
            <person name="Tunlid A."/>
            <person name="Henrissat B."/>
            <person name="Grigoriev I.V."/>
            <person name="Hibbett D.S."/>
            <person name="Martin F."/>
        </authorList>
    </citation>
    <scope>NUCLEOTIDE SEQUENCE [LARGE SCALE GENOMIC DNA]</scope>
    <source>
        <strain evidence="4">MAFF 305830</strain>
    </source>
</reference>
<proteinExistence type="predicted"/>
<dbReference type="GO" id="GO:0003676">
    <property type="term" value="F:nucleic acid binding"/>
    <property type="evidence" value="ECO:0007669"/>
    <property type="project" value="InterPro"/>
</dbReference>
<feature type="compositionally biased region" description="Acidic residues" evidence="1">
    <location>
        <begin position="267"/>
        <end position="293"/>
    </location>
</feature>
<reference evidence="3 4" key="1">
    <citation type="submission" date="2014-04" db="EMBL/GenBank/DDBJ databases">
        <authorList>
            <consortium name="DOE Joint Genome Institute"/>
            <person name="Kuo A."/>
            <person name="Zuccaro A."/>
            <person name="Kohler A."/>
            <person name="Nagy L.G."/>
            <person name="Floudas D."/>
            <person name="Copeland A."/>
            <person name="Barry K.W."/>
            <person name="Cichocki N."/>
            <person name="Veneault-Fourrey C."/>
            <person name="LaButti K."/>
            <person name="Lindquist E.A."/>
            <person name="Lipzen A."/>
            <person name="Lundell T."/>
            <person name="Morin E."/>
            <person name="Murat C."/>
            <person name="Sun H."/>
            <person name="Tunlid A."/>
            <person name="Henrissat B."/>
            <person name="Grigoriev I.V."/>
            <person name="Hibbett D.S."/>
            <person name="Martin F."/>
            <person name="Nordberg H.P."/>
            <person name="Cantor M.N."/>
            <person name="Hua S.X."/>
        </authorList>
    </citation>
    <scope>NUCLEOTIDE SEQUENCE [LARGE SCALE GENOMIC DNA]</scope>
    <source>
        <strain evidence="3 4">MAFF 305830</strain>
    </source>
</reference>
<organism evidence="3 4">
    <name type="scientific">Serendipita vermifera MAFF 305830</name>
    <dbReference type="NCBI Taxonomy" id="933852"/>
    <lineage>
        <taxon>Eukaryota</taxon>
        <taxon>Fungi</taxon>
        <taxon>Dikarya</taxon>
        <taxon>Basidiomycota</taxon>
        <taxon>Agaricomycotina</taxon>
        <taxon>Agaricomycetes</taxon>
        <taxon>Sebacinales</taxon>
        <taxon>Serendipitaceae</taxon>
        <taxon>Serendipita</taxon>
    </lineage>
</organism>
<dbReference type="HOGENOM" id="CLU_000680_30_4_1"/>
<name>A0A0C2XEY1_SERVB</name>
<gene>
    <name evidence="3" type="ORF">M408DRAFT_70869</name>
</gene>
<dbReference type="GO" id="GO:0004523">
    <property type="term" value="F:RNA-DNA hybrid ribonuclease activity"/>
    <property type="evidence" value="ECO:0007669"/>
    <property type="project" value="InterPro"/>
</dbReference>
<dbReference type="Proteomes" id="UP000054097">
    <property type="component" value="Unassembled WGS sequence"/>
</dbReference>